<accession>A0A5M6DBM5</accession>
<feature type="signal peptide" evidence="1">
    <location>
        <begin position="1"/>
        <end position="30"/>
    </location>
</feature>
<comment type="caution">
    <text evidence="3">The sequence shown here is derived from an EMBL/GenBank/DDBJ whole genome shotgun (WGS) entry which is preliminary data.</text>
</comment>
<dbReference type="RefSeq" id="WP_150076474.1">
    <property type="nucleotide sequence ID" value="NZ_VWOX01000005.1"/>
</dbReference>
<dbReference type="InterPro" id="IPR011990">
    <property type="entry name" value="TPR-like_helical_dom_sf"/>
</dbReference>
<name>A0A5M6DBM5_9BACT</name>
<dbReference type="SUPFAM" id="SSF48452">
    <property type="entry name" value="TPR-like"/>
    <property type="match status" value="1"/>
</dbReference>
<feature type="chain" id="PRO_5024328697" evidence="1">
    <location>
        <begin position="31"/>
        <end position="689"/>
    </location>
</feature>
<proteinExistence type="predicted"/>
<protein>
    <submittedName>
        <fullName evidence="3">VWA domain-containing protein</fullName>
    </submittedName>
</protein>
<dbReference type="PROSITE" id="PS50234">
    <property type="entry name" value="VWFA"/>
    <property type="match status" value="1"/>
</dbReference>
<keyword evidence="4" id="KW-1185">Reference proteome</keyword>
<feature type="domain" description="VWFA" evidence="2">
    <location>
        <begin position="82"/>
        <end position="283"/>
    </location>
</feature>
<gene>
    <name evidence="3" type="ORF">FYK55_11065</name>
</gene>
<dbReference type="InterPro" id="IPR052969">
    <property type="entry name" value="Thr-specific_kinase-like"/>
</dbReference>
<dbReference type="CDD" id="cd00198">
    <property type="entry name" value="vWFA"/>
    <property type="match status" value="1"/>
</dbReference>
<dbReference type="GO" id="GO:0005737">
    <property type="term" value="C:cytoplasm"/>
    <property type="evidence" value="ECO:0007669"/>
    <property type="project" value="TreeGrafter"/>
</dbReference>
<dbReference type="Gene3D" id="1.25.40.10">
    <property type="entry name" value="Tetratricopeptide repeat domain"/>
    <property type="match status" value="1"/>
</dbReference>
<evidence type="ECO:0000256" key="1">
    <source>
        <dbReference type="SAM" id="SignalP"/>
    </source>
</evidence>
<dbReference type="Gene3D" id="3.40.50.410">
    <property type="entry name" value="von Willebrand factor, type A domain"/>
    <property type="match status" value="1"/>
</dbReference>
<dbReference type="InterPro" id="IPR002035">
    <property type="entry name" value="VWF_A"/>
</dbReference>
<dbReference type="PANTHER" id="PTHR47763">
    <property type="entry name" value="ALPHA-PROTEIN KINASE VWKA"/>
    <property type="match status" value="1"/>
</dbReference>
<dbReference type="SUPFAM" id="SSF53300">
    <property type="entry name" value="vWA-like"/>
    <property type="match status" value="1"/>
</dbReference>
<dbReference type="AlphaFoldDB" id="A0A5M6DBM5"/>
<evidence type="ECO:0000313" key="3">
    <source>
        <dbReference type="EMBL" id="KAA5543722.1"/>
    </source>
</evidence>
<evidence type="ECO:0000313" key="4">
    <source>
        <dbReference type="Proteomes" id="UP000324479"/>
    </source>
</evidence>
<dbReference type="Proteomes" id="UP000324479">
    <property type="component" value="Unassembled WGS sequence"/>
</dbReference>
<dbReference type="GO" id="GO:0004674">
    <property type="term" value="F:protein serine/threonine kinase activity"/>
    <property type="evidence" value="ECO:0007669"/>
    <property type="project" value="TreeGrafter"/>
</dbReference>
<evidence type="ECO:0000259" key="2">
    <source>
        <dbReference type="PROSITE" id="PS50234"/>
    </source>
</evidence>
<organism evidence="3 4">
    <name type="scientific">Roseiconus nitratireducens</name>
    <dbReference type="NCBI Taxonomy" id="2605748"/>
    <lineage>
        <taxon>Bacteria</taxon>
        <taxon>Pseudomonadati</taxon>
        <taxon>Planctomycetota</taxon>
        <taxon>Planctomycetia</taxon>
        <taxon>Pirellulales</taxon>
        <taxon>Pirellulaceae</taxon>
        <taxon>Roseiconus</taxon>
    </lineage>
</organism>
<keyword evidence="1" id="KW-0732">Signal</keyword>
<sequence>MNSNVRSRRNCLVILVMLVWLNTPVSPLDAQAPEKDAGDPPSPVSLALSTMFSPLEAPDRKTMGLLQRNFLDMAGGSETELEVALVIDGTDSMSAELGGVRQSVDRMLQDLRRFRSKEIRVAVVVYRDHGAVSGEFSIPLRNFTSDAETIDQAIGTLQPESGAPFFQELPDVGLHVALTQLPWTDDPSVTKWILLFGDAPPYDVAQKYPDYPTARRRYTDALLGSLARNRNIRINCVLCTSSEENSQSYEQVIDQTRGFMSQLASDTDGVMLDLSYPAIQKALVQAAKTPDVNYQQIASITEADLAAVRQVDAARAPAEIVIAVVPHEPLDSVRFDPQLDSVQVATAIRYQFAQLPGVRTVSPVDVQRQLRRLRAEGLSDNQTVRGLAGRLGVDYVLWGQVSAGDATVQTAAYRRRDGQAVVRVSFDGDRGRLTDVILTAAAKEGQPDEAITRLARAVQKNASEARLLGPIAESGATTAELLSAIESLGQALAYPAGSEESVQRLGQARRSSQAAAAAEPRNPIAQWLSANALFNLAAHQFRAGDDDAARALMSESKSALRRAARSVDRVASEALALEIRADEALLIRGDAEQAVATYQTLTETQMPRASQLRGHWMLAGIYAGDWGVSRSVVDRQKSRQHVIQILANWPDSPEASQLKHWLMWDDAAGETRHNYLPLINAEMSEVDGV</sequence>
<dbReference type="InterPro" id="IPR036465">
    <property type="entry name" value="vWFA_dom_sf"/>
</dbReference>
<dbReference type="PANTHER" id="PTHR47763:SF1">
    <property type="entry name" value="DUF659 DOMAIN-CONTAINING PROTEIN"/>
    <property type="match status" value="1"/>
</dbReference>
<dbReference type="EMBL" id="VWOX01000005">
    <property type="protein sequence ID" value="KAA5543722.1"/>
    <property type="molecule type" value="Genomic_DNA"/>
</dbReference>
<reference evidence="3 4" key="1">
    <citation type="submission" date="2019-08" db="EMBL/GenBank/DDBJ databases">
        <authorList>
            <person name="Dhanesh K."/>
            <person name="Kumar G."/>
            <person name="Sasikala C."/>
            <person name="Venkata Ramana C."/>
        </authorList>
    </citation>
    <scope>NUCLEOTIDE SEQUENCE [LARGE SCALE GENOMIC DNA]</scope>
    <source>
        <strain evidence="3 4">JC645</strain>
    </source>
</reference>